<dbReference type="Proteomes" id="UP001285354">
    <property type="component" value="Unassembled WGS sequence"/>
</dbReference>
<evidence type="ECO:0000313" key="2">
    <source>
        <dbReference type="EMBL" id="KAK2624526.1"/>
    </source>
</evidence>
<dbReference type="EMBL" id="JAUBYV010000010">
    <property type="protein sequence ID" value="KAK2624526.1"/>
    <property type="molecule type" value="Genomic_DNA"/>
</dbReference>
<keyword evidence="3" id="KW-1185">Reference proteome</keyword>
<gene>
    <name evidence="2" type="ORF">QTJ16_006476</name>
</gene>
<feature type="region of interest" description="Disordered" evidence="1">
    <location>
        <begin position="28"/>
        <end position="51"/>
    </location>
</feature>
<dbReference type="AlphaFoldDB" id="A0AAD9WCM6"/>
<sequence length="51" mass="5486">MELNEAVRSRPTGNIGNLFASEADAAIQEPFSPRQRTVGQCKISPRGKASV</sequence>
<protein>
    <submittedName>
        <fullName evidence="2">Uncharacterized protein</fullName>
    </submittedName>
</protein>
<evidence type="ECO:0000256" key="1">
    <source>
        <dbReference type="SAM" id="MobiDB-lite"/>
    </source>
</evidence>
<name>A0AAD9WCM6_9HELO</name>
<evidence type="ECO:0000313" key="3">
    <source>
        <dbReference type="Proteomes" id="UP001285354"/>
    </source>
</evidence>
<proteinExistence type="predicted"/>
<organism evidence="2 3">
    <name type="scientific">Diplocarpon rosae</name>
    <dbReference type="NCBI Taxonomy" id="946125"/>
    <lineage>
        <taxon>Eukaryota</taxon>
        <taxon>Fungi</taxon>
        <taxon>Dikarya</taxon>
        <taxon>Ascomycota</taxon>
        <taxon>Pezizomycotina</taxon>
        <taxon>Leotiomycetes</taxon>
        <taxon>Helotiales</taxon>
        <taxon>Drepanopezizaceae</taxon>
        <taxon>Diplocarpon</taxon>
    </lineage>
</organism>
<accession>A0AAD9WCM6</accession>
<comment type="caution">
    <text evidence="2">The sequence shown here is derived from an EMBL/GenBank/DDBJ whole genome shotgun (WGS) entry which is preliminary data.</text>
</comment>
<reference evidence="2" key="1">
    <citation type="submission" date="2023-06" db="EMBL/GenBank/DDBJ databases">
        <title>Draft genome of Marssonina rosae.</title>
        <authorList>
            <person name="Cheng Q."/>
        </authorList>
    </citation>
    <scope>NUCLEOTIDE SEQUENCE</scope>
    <source>
        <strain evidence="2">R4</strain>
    </source>
</reference>